<comment type="caution">
    <text evidence="1">The sequence shown here is derived from an EMBL/GenBank/DDBJ whole genome shotgun (WGS) entry which is preliminary data.</text>
</comment>
<name>A0ABR8XRP5_9BACL</name>
<organism evidence="1 2">
    <name type="scientific">Solibacillus merdavium</name>
    <dbReference type="NCBI Taxonomy" id="2762218"/>
    <lineage>
        <taxon>Bacteria</taxon>
        <taxon>Bacillati</taxon>
        <taxon>Bacillota</taxon>
        <taxon>Bacilli</taxon>
        <taxon>Bacillales</taxon>
        <taxon>Caryophanaceae</taxon>
        <taxon>Solibacillus</taxon>
    </lineage>
</organism>
<dbReference type="Proteomes" id="UP000600565">
    <property type="component" value="Unassembled WGS sequence"/>
</dbReference>
<dbReference type="RefSeq" id="WP_191705116.1">
    <property type="nucleotide sequence ID" value="NZ_JACSPW010000019.1"/>
</dbReference>
<keyword evidence="2" id="KW-1185">Reference proteome</keyword>
<proteinExistence type="predicted"/>
<sequence length="149" mass="16750">MMKLNLEVLERCSKETEDTITAESSAFASTPIQYLKENQGEFIYVECAQFNDIRIDAVALEFDDAFNLYTALFGLKLQKKHSEAIRVYLKQNVKSALGSSSAAFSGQEGLWELNIAVDCIEGFNEQLSIEEVCELLYQFVAQLNETVGK</sequence>
<evidence type="ECO:0000313" key="2">
    <source>
        <dbReference type="Proteomes" id="UP000600565"/>
    </source>
</evidence>
<protein>
    <submittedName>
        <fullName evidence="1">Protoporphyrinogen oxidase</fullName>
    </submittedName>
</protein>
<reference evidence="1 2" key="1">
    <citation type="submission" date="2020-08" db="EMBL/GenBank/DDBJ databases">
        <title>A Genomic Blueprint of the Chicken Gut Microbiome.</title>
        <authorList>
            <person name="Gilroy R."/>
            <person name="Ravi A."/>
            <person name="Getino M."/>
            <person name="Pursley I."/>
            <person name="Horton D.L."/>
            <person name="Alikhan N.-F."/>
            <person name="Baker D."/>
            <person name="Gharbi K."/>
            <person name="Hall N."/>
            <person name="Watson M."/>
            <person name="Adriaenssens E.M."/>
            <person name="Foster-Nyarko E."/>
            <person name="Jarju S."/>
            <person name="Secka A."/>
            <person name="Antonio M."/>
            <person name="Oren A."/>
            <person name="Chaudhuri R."/>
            <person name="La Ragione R.M."/>
            <person name="Hildebrand F."/>
            <person name="Pallen M.J."/>
        </authorList>
    </citation>
    <scope>NUCLEOTIDE SEQUENCE [LARGE SCALE GENOMIC DNA]</scope>
    <source>
        <strain evidence="1 2">Sa1YVA6</strain>
    </source>
</reference>
<evidence type="ECO:0000313" key="1">
    <source>
        <dbReference type="EMBL" id="MBD8034619.1"/>
    </source>
</evidence>
<accession>A0ABR8XRP5</accession>
<dbReference type="EMBL" id="JACSPW010000019">
    <property type="protein sequence ID" value="MBD8034619.1"/>
    <property type="molecule type" value="Genomic_DNA"/>
</dbReference>
<gene>
    <name evidence="1" type="ORF">H9632_16240</name>
</gene>